<reference evidence="2" key="1">
    <citation type="journal article" date="2020" name="Nature">
        <title>Giant virus diversity and host interactions through global metagenomics.</title>
        <authorList>
            <person name="Schulz F."/>
            <person name="Roux S."/>
            <person name="Paez-Espino D."/>
            <person name="Jungbluth S."/>
            <person name="Walsh D.A."/>
            <person name="Denef V.J."/>
            <person name="McMahon K.D."/>
            <person name="Konstantinidis K.T."/>
            <person name="Eloe-Fadrosh E.A."/>
            <person name="Kyrpides N.C."/>
            <person name="Woyke T."/>
        </authorList>
    </citation>
    <scope>NUCLEOTIDE SEQUENCE</scope>
    <source>
        <strain evidence="2">GVMAG-M-3300023179-82</strain>
    </source>
</reference>
<name>A0A6C0H964_9ZZZZ</name>
<evidence type="ECO:0000256" key="1">
    <source>
        <dbReference type="SAM" id="Phobius"/>
    </source>
</evidence>
<keyword evidence="1" id="KW-0472">Membrane</keyword>
<dbReference type="EMBL" id="MN739901">
    <property type="protein sequence ID" value="QHT76766.1"/>
    <property type="molecule type" value="Genomic_DNA"/>
</dbReference>
<sequence length="32" mass="3924">MINLYLLMILILKIILILMKLYFIEIETKQEI</sequence>
<accession>A0A6C0H964</accession>
<dbReference type="AlphaFoldDB" id="A0A6C0H964"/>
<organism evidence="2">
    <name type="scientific">viral metagenome</name>
    <dbReference type="NCBI Taxonomy" id="1070528"/>
    <lineage>
        <taxon>unclassified sequences</taxon>
        <taxon>metagenomes</taxon>
        <taxon>organismal metagenomes</taxon>
    </lineage>
</organism>
<proteinExistence type="predicted"/>
<keyword evidence="1" id="KW-1133">Transmembrane helix</keyword>
<feature type="transmembrane region" description="Helical" evidence="1">
    <location>
        <begin position="6"/>
        <end position="24"/>
    </location>
</feature>
<evidence type="ECO:0000313" key="2">
    <source>
        <dbReference type="EMBL" id="QHT76766.1"/>
    </source>
</evidence>
<keyword evidence="1" id="KW-0812">Transmembrane</keyword>
<protein>
    <submittedName>
        <fullName evidence="2">Uncharacterized protein</fullName>
    </submittedName>
</protein>